<dbReference type="GO" id="GO:0016747">
    <property type="term" value="F:acyltransferase activity, transferring groups other than amino-acyl groups"/>
    <property type="evidence" value="ECO:0007669"/>
    <property type="project" value="InterPro"/>
</dbReference>
<keyword evidence="3" id="KW-1185">Reference proteome</keyword>
<dbReference type="OrthoDB" id="8453373at2"/>
<dbReference type="Proteomes" id="UP000007374">
    <property type="component" value="Unassembled WGS sequence"/>
</dbReference>
<dbReference type="Gene3D" id="3.40.630.30">
    <property type="match status" value="1"/>
</dbReference>
<dbReference type="InterPro" id="IPR016181">
    <property type="entry name" value="Acyl_CoA_acyltransferase"/>
</dbReference>
<sequence>MALTDETRAISLTQDDIAKAMELSCEAGWNQLPDDWRLFLAQGRVFGLFQEVTLAATAAVMPYGSNIAWISMVLTRKAFRGRGFGTALLRHCIAEIEKEGRTAFLDATPAGEPIYRNLGFEPGERFERWQGDGGARKPTLAQPAPDFAVKAANVAFGADRSFLLRDFIRRSPMTFRSMGTAHAFGRDGRLATQIGPVTGSDEGTVIELVDAVIASLEGPVFLDVAAHCTGLAAHLKTAGFNKQRPFLRMKKGPHDWPDSPAASAVIAGPEFG</sequence>
<dbReference type="PROSITE" id="PS51186">
    <property type="entry name" value="GNAT"/>
    <property type="match status" value="1"/>
</dbReference>
<evidence type="ECO:0000259" key="1">
    <source>
        <dbReference type="PROSITE" id="PS51186"/>
    </source>
</evidence>
<proteinExistence type="predicted"/>
<dbReference type="InterPro" id="IPR041496">
    <property type="entry name" value="YitH/HolE_GNAT"/>
</dbReference>
<accession>K2MZT1</accession>
<dbReference type="AlphaFoldDB" id="K2MZT1"/>
<dbReference type="Pfam" id="PF18014">
    <property type="entry name" value="Acetyltransf_18"/>
    <property type="match status" value="1"/>
</dbReference>
<protein>
    <recommendedName>
        <fullName evidence="1">N-acetyltransferase domain-containing protein</fullName>
    </recommendedName>
</protein>
<dbReference type="InterPro" id="IPR052729">
    <property type="entry name" value="Acyl/Acetyltrans_Enzymes"/>
</dbReference>
<dbReference type="InterPro" id="IPR000182">
    <property type="entry name" value="GNAT_dom"/>
</dbReference>
<dbReference type="CDD" id="cd04301">
    <property type="entry name" value="NAT_SF"/>
    <property type="match status" value="1"/>
</dbReference>
<name>K2MZT1_9HYPH</name>
<dbReference type="PANTHER" id="PTHR47237:SF2">
    <property type="entry name" value="BLL4206 PROTEIN"/>
    <property type="match status" value="1"/>
</dbReference>
<dbReference type="EMBL" id="AMSI01000015">
    <property type="protein sequence ID" value="EKF40763.1"/>
    <property type="molecule type" value="Genomic_DNA"/>
</dbReference>
<dbReference type="SUPFAM" id="SSF55729">
    <property type="entry name" value="Acyl-CoA N-acyltransferases (Nat)"/>
    <property type="match status" value="1"/>
</dbReference>
<evidence type="ECO:0000313" key="3">
    <source>
        <dbReference type="Proteomes" id="UP000007374"/>
    </source>
</evidence>
<feature type="domain" description="N-acetyltransferase" evidence="1">
    <location>
        <begin position="7"/>
        <end position="145"/>
    </location>
</feature>
<dbReference type="RefSeq" id="WP_009452049.1">
    <property type="nucleotide sequence ID" value="NZ_AMSI01000015.1"/>
</dbReference>
<dbReference type="Pfam" id="PF13508">
    <property type="entry name" value="Acetyltransf_7"/>
    <property type="match status" value="1"/>
</dbReference>
<dbReference type="Gene3D" id="3.40.630.90">
    <property type="match status" value="1"/>
</dbReference>
<dbReference type="PANTHER" id="PTHR47237">
    <property type="entry name" value="SLL0310 PROTEIN"/>
    <property type="match status" value="1"/>
</dbReference>
<dbReference type="PATRIC" id="fig|1231190.3.peg.3967"/>
<dbReference type="STRING" id="721133.SAMN05216176_11380"/>
<organism evidence="2 3">
    <name type="scientific">Nitratireductor indicus C115</name>
    <dbReference type="NCBI Taxonomy" id="1231190"/>
    <lineage>
        <taxon>Bacteria</taxon>
        <taxon>Pseudomonadati</taxon>
        <taxon>Pseudomonadota</taxon>
        <taxon>Alphaproteobacteria</taxon>
        <taxon>Hyphomicrobiales</taxon>
        <taxon>Phyllobacteriaceae</taxon>
        <taxon>Nitratireductor</taxon>
    </lineage>
</organism>
<reference evidence="2 3" key="1">
    <citation type="journal article" date="2012" name="J. Bacteriol.">
        <title>Genome Sequence of Nitratireductor indicus Type Strain C115.</title>
        <authorList>
            <person name="Lai Q."/>
            <person name="Li G."/>
            <person name="Yu Z."/>
            <person name="Shao Z."/>
        </authorList>
    </citation>
    <scope>NUCLEOTIDE SEQUENCE [LARGE SCALE GENOMIC DNA]</scope>
    <source>
        <strain evidence="2 3">C115</strain>
    </source>
</reference>
<evidence type="ECO:0000313" key="2">
    <source>
        <dbReference type="EMBL" id="EKF40763.1"/>
    </source>
</evidence>
<dbReference type="eggNOG" id="COG4552">
    <property type="taxonomic scope" value="Bacteria"/>
</dbReference>
<comment type="caution">
    <text evidence="2">The sequence shown here is derived from an EMBL/GenBank/DDBJ whole genome shotgun (WGS) entry which is preliminary data.</text>
</comment>
<gene>
    <name evidence="2" type="ORF">NA8A_19198</name>
</gene>